<keyword evidence="6" id="KW-1185">Reference proteome</keyword>
<gene>
    <name evidence="5" type="ORF">BFP76_02550</name>
</gene>
<accession>A0A2G5K3Y8</accession>
<comment type="cofactor">
    <cofactor evidence="1">
        <name>pyridoxal 5'-phosphate</name>
        <dbReference type="ChEBI" id="CHEBI:597326"/>
    </cofactor>
</comment>
<dbReference type="AlphaFoldDB" id="A0A2G5K3Y8"/>
<protein>
    <recommendedName>
        <fullName evidence="4">Tryptophan synthase beta chain-like PALP domain-containing protein</fullName>
    </recommendedName>
</protein>
<evidence type="ECO:0000259" key="4">
    <source>
        <dbReference type="Pfam" id="PF00291"/>
    </source>
</evidence>
<dbReference type="Gene3D" id="3.40.50.1100">
    <property type="match status" value="2"/>
</dbReference>
<dbReference type="EMBL" id="MDGM01000012">
    <property type="protein sequence ID" value="PIB24135.1"/>
    <property type="molecule type" value="Genomic_DNA"/>
</dbReference>
<dbReference type="InterPro" id="IPR001926">
    <property type="entry name" value="TrpB-like_PALP"/>
</dbReference>
<sequence length="328" mass="34387">MRSVTQIPTIDLPQIKAAQKTLAGQIIKTPIVDLNQPQMVDALPDGCRATLKLELFQMAGSFKARGVYLSVQNLTPDQRKSGVVAASGGNHALAVSWAANAAGISAKIAIPRHADAIRIDGCRALGADAILCEDIAHAFQTMQDIAANENRAILHPFEGLSMSLGSATLGAEFHAQSDDLDIAIFPVGGGGLISGASVALKLLNPNIEIYGIEPFGADTMYRSFASGKPEQISSVDTIADSLGSPTALPISFGLTQQNVTAIHRVHDDEMRRAMALMNQSLNLMPEPACAAALAGLIGPLREICAGKRVGILACGANISLEKFQTILG</sequence>
<dbReference type="GO" id="GO:0006567">
    <property type="term" value="P:L-threonine catabolic process"/>
    <property type="evidence" value="ECO:0007669"/>
    <property type="project" value="TreeGrafter"/>
</dbReference>
<dbReference type="PANTHER" id="PTHR48078:SF6">
    <property type="entry name" value="L-THREONINE DEHYDRATASE CATABOLIC TDCB"/>
    <property type="match status" value="1"/>
</dbReference>
<dbReference type="SUPFAM" id="SSF53686">
    <property type="entry name" value="Tryptophan synthase beta subunit-like PLP-dependent enzymes"/>
    <property type="match status" value="1"/>
</dbReference>
<evidence type="ECO:0000313" key="5">
    <source>
        <dbReference type="EMBL" id="PIB24135.1"/>
    </source>
</evidence>
<dbReference type="GO" id="GO:0004794">
    <property type="term" value="F:threonine deaminase activity"/>
    <property type="evidence" value="ECO:0007669"/>
    <property type="project" value="TreeGrafter"/>
</dbReference>
<keyword evidence="3" id="KW-0456">Lyase</keyword>
<evidence type="ECO:0000256" key="2">
    <source>
        <dbReference type="ARBA" id="ARBA00022898"/>
    </source>
</evidence>
<dbReference type="GO" id="GO:0003941">
    <property type="term" value="F:L-serine ammonia-lyase activity"/>
    <property type="evidence" value="ECO:0007669"/>
    <property type="project" value="TreeGrafter"/>
</dbReference>
<feature type="domain" description="Tryptophan synthase beta chain-like PALP" evidence="4">
    <location>
        <begin position="25"/>
        <end position="315"/>
    </location>
</feature>
<dbReference type="Pfam" id="PF00291">
    <property type="entry name" value="PALP"/>
    <property type="match status" value="1"/>
</dbReference>
<keyword evidence="2" id="KW-0663">Pyridoxal phosphate</keyword>
<dbReference type="InterPro" id="IPR036052">
    <property type="entry name" value="TrpB-like_PALP_sf"/>
</dbReference>
<dbReference type="InterPro" id="IPR050147">
    <property type="entry name" value="Ser/Thr_Dehydratase"/>
</dbReference>
<evidence type="ECO:0000256" key="1">
    <source>
        <dbReference type="ARBA" id="ARBA00001933"/>
    </source>
</evidence>
<dbReference type="GO" id="GO:0006565">
    <property type="term" value="P:L-serine catabolic process"/>
    <property type="evidence" value="ECO:0007669"/>
    <property type="project" value="TreeGrafter"/>
</dbReference>
<evidence type="ECO:0000256" key="3">
    <source>
        <dbReference type="ARBA" id="ARBA00023239"/>
    </source>
</evidence>
<dbReference type="PANTHER" id="PTHR48078">
    <property type="entry name" value="THREONINE DEHYDRATASE, MITOCHONDRIAL-RELATED"/>
    <property type="match status" value="1"/>
</dbReference>
<dbReference type="GO" id="GO:0009097">
    <property type="term" value="P:isoleucine biosynthetic process"/>
    <property type="evidence" value="ECO:0007669"/>
    <property type="project" value="TreeGrafter"/>
</dbReference>
<name>A0A2G5K3Y8_9RHOB</name>
<proteinExistence type="predicted"/>
<organism evidence="5 6">
    <name type="scientific">Paramylibacter kogurei</name>
    <dbReference type="NCBI Taxonomy" id="1889778"/>
    <lineage>
        <taxon>Bacteria</taxon>
        <taxon>Pseudomonadati</taxon>
        <taxon>Pseudomonadota</taxon>
        <taxon>Alphaproteobacteria</taxon>
        <taxon>Rhodobacterales</taxon>
        <taxon>Paracoccaceae</taxon>
        <taxon>Paramylibacter</taxon>
    </lineage>
</organism>
<comment type="caution">
    <text evidence="5">The sequence shown here is derived from an EMBL/GenBank/DDBJ whole genome shotgun (WGS) entry which is preliminary data.</text>
</comment>
<evidence type="ECO:0000313" key="6">
    <source>
        <dbReference type="Proteomes" id="UP000231516"/>
    </source>
</evidence>
<reference evidence="5 6" key="1">
    <citation type="submission" date="2016-08" db="EMBL/GenBank/DDBJ databases">
        <title>Draft genome of Amylibacter sp. strain 4G11.</title>
        <authorList>
            <person name="Wong S.-K."/>
            <person name="Hamasaki K."/>
            <person name="Yoshizawa S."/>
        </authorList>
    </citation>
    <scope>NUCLEOTIDE SEQUENCE [LARGE SCALE GENOMIC DNA]</scope>
    <source>
        <strain evidence="5 6">4G11</strain>
    </source>
</reference>
<dbReference type="Proteomes" id="UP000231516">
    <property type="component" value="Unassembled WGS sequence"/>
</dbReference>